<dbReference type="InterPro" id="IPR021153">
    <property type="entry name" value="HrcA_C"/>
</dbReference>
<sequence>MQMDDRKMRVLTAVIEVYTHTGEPVGSKLVSEQMDVSSATVRNEMAALFNMGLLEQPHTSAGRLPSYTGYRLYLDQLMQTLPLTPKERGGVDALFNVRDPDPDKLLEDAAQALAQFTGCAAFTATMPPEAVTVKQVGILPSRSKAVVILIIASNGVVKSRVCRLDFALTPELLEIYNRFATATLVDKSLGEISKIYLNSVAVSSGGYARVLTPILSGVYDLCQEISQGQFALSGEANLLSYKEFQPIAYEVLEFLGDRKNVLSLVQKAQGRTTVTIGRENSHPVLYDSAVVVTRYRIAGGATGAVGLIGPVRQNYAKMIPYLEYFSDTLGSLLAETYDEQQ</sequence>
<evidence type="ECO:0000256" key="4">
    <source>
        <dbReference type="ARBA" id="ARBA00023163"/>
    </source>
</evidence>
<evidence type="ECO:0000256" key="5">
    <source>
        <dbReference type="HAMAP-Rule" id="MF_00081"/>
    </source>
</evidence>
<gene>
    <name evidence="5 8" type="primary">hrcA</name>
    <name evidence="8" type="ORF">AULFYP135_02269</name>
</gene>
<dbReference type="GO" id="GO:0003677">
    <property type="term" value="F:DNA binding"/>
    <property type="evidence" value="ECO:0007669"/>
    <property type="project" value="InterPro"/>
</dbReference>
<dbReference type="InterPro" id="IPR029016">
    <property type="entry name" value="GAF-like_dom_sf"/>
</dbReference>
<dbReference type="InterPro" id="IPR023120">
    <property type="entry name" value="WHTH_transcript_rep_HrcA_IDD"/>
</dbReference>
<organism evidence="8">
    <name type="scientific">uncultured Anaerotruncus sp</name>
    <dbReference type="NCBI Taxonomy" id="905011"/>
    <lineage>
        <taxon>Bacteria</taxon>
        <taxon>Bacillati</taxon>
        <taxon>Bacillota</taxon>
        <taxon>Clostridia</taxon>
        <taxon>Eubacteriales</taxon>
        <taxon>Oscillospiraceae</taxon>
        <taxon>Anaerotruncus</taxon>
        <taxon>environmental samples</taxon>
    </lineage>
</organism>
<evidence type="ECO:0000259" key="7">
    <source>
        <dbReference type="Pfam" id="PF03444"/>
    </source>
</evidence>
<reference evidence="8" key="1">
    <citation type="submission" date="2019-11" db="EMBL/GenBank/DDBJ databases">
        <authorList>
            <person name="Feng L."/>
        </authorList>
    </citation>
    <scope>NUCLEOTIDE SEQUENCE</scope>
    <source>
        <strain evidence="8">AundefinedLFYP135</strain>
    </source>
</reference>
<protein>
    <recommendedName>
        <fullName evidence="5">Heat-inducible transcription repressor HrcA</fullName>
    </recommendedName>
</protein>
<dbReference type="InterPro" id="IPR005104">
    <property type="entry name" value="WHTH_HrcA_DNA-bd"/>
</dbReference>
<evidence type="ECO:0000256" key="2">
    <source>
        <dbReference type="ARBA" id="ARBA00023015"/>
    </source>
</evidence>
<dbReference type="HAMAP" id="MF_00081">
    <property type="entry name" value="HrcA"/>
    <property type="match status" value="1"/>
</dbReference>
<name>A0A6N2V646_9FIRM</name>
<dbReference type="Pfam" id="PF03444">
    <property type="entry name" value="WHD_HrcA"/>
    <property type="match status" value="1"/>
</dbReference>
<keyword evidence="2 5" id="KW-0805">Transcription regulation</keyword>
<evidence type="ECO:0000313" key="8">
    <source>
        <dbReference type="EMBL" id="VYT24963.1"/>
    </source>
</evidence>
<accession>A0A6N2V646</accession>
<keyword evidence="1 5" id="KW-0678">Repressor</keyword>
<dbReference type="InterPro" id="IPR002571">
    <property type="entry name" value="HrcA"/>
</dbReference>
<feature type="domain" description="Heat-inducible transcription repressor HrcA C-terminal" evidence="6">
    <location>
        <begin position="103"/>
        <end position="319"/>
    </location>
</feature>
<dbReference type="Gene3D" id="1.10.10.10">
    <property type="entry name" value="Winged helix-like DNA-binding domain superfamily/Winged helix DNA-binding domain"/>
    <property type="match status" value="1"/>
</dbReference>
<keyword evidence="4 5" id="KW-0804">Transcription</keyword>
<comment type="function">
    <text evidence="5">Negative regulator of class I heat shock genes (grpE-dnaK-dnaJ and groELS operons). Prevents heat-shock induction of these operons.</text>
</comment>
<proteinExistence type="inferred from homology"/>
<dbReference type="PIRSF" id="PIRSF005485">
    <property type="entry name" value="HrcA"/>
    <property type="match status" value="1"/>
</dbReference>
<evidence type="ECO:0000256" key="3">
    <source>
        <dbReference type="ARBA" id="ARBA00023016"/>
    </source>
</evidence>
<dbReference type="AlphaFoldDB" id="A0A6N2V646"/>
<dbReference type="Gene3D" id="3.30.390.60">
    <property type="entry name" value="Heat-inducible transcription repressor hrca homolog, domain 3"/>
    <property type="match status" value="1"/>
</dbReference>
<evidence type="ECO:0000256" key="1">
    <source>
        <dbReference type="ARBA" id="ARBA00022491"/>
    </source>
</evidence>
<dbReference type="GO" id="GO:0045892">
    <property type="term" value="P:negative regulation of DNA-templated transcription"/>
    <property type="evidence" value="ECO:0007669"/>
    <property type="project" value="UniProtKB-UniRule"/>
</dbReference>
<feature type="domain" description="Winged helix-turn-helix transcription repressor HrcA DNA-binding" evidence="7">
    <location>
        <begin position="8"/>
        <end position="70"/>
    </location>
</feature>
<dbReference type="PANTHER" id="PTHR34824:SF1">
    <property type="entry name" value="HEAT-INDUCIBLE TRANSCRIPTION REPRESSOR HRCA"/>
    <property type="match status" value="1"/>
</dbReference>
<dbReference type="EMBL" id="CACRSL010000005">
    <property type="protein sequence ID" value="VYT24963.1"/>
    <property type="molecule type" value="Genomic_DNA"/>
</dbReference>
<dbReference type="InterPro" id="IPR036388">
    <property type="entry name" value="WH-like_DNA-bd_sf"/>
</dbReference>
<dbReference type="NCBIfam" id="TIGR00331">
    <property type="entry name" value="hrcA"/>
    <property type="match status" value="1"/>
</dbReference>
<comment type="similarity">
    <text evidence="5">Belongs to the HrcA family.</text>
</comment>
<dbReference type="SUPFAM" id="SSF55781">
    <property type="entry name" value="GAF domain-like"/>
    <property type="match status" value="1"/>
</dbReference>
<keyword evidence="3 5" id="KW-0346">Stress response</keyword>
<dbReference type="Gene3D" id="3.30.450.40">
    <property type="match status" value="1"/>
</dbReference>
<dbReference type="Pfam" id="PF01628">
    <property type="entry name" value="HrcA"/>
    <property type="match status" value="1"/>
</dbReference>
<evidence type="ECO:0000259" key="6">
    <source>
        <dbReference type="Pfam" id="PF01628"/>
    </source>
</evidence>
<dbReference type="PANTHER" id="PTHR34824">
    <property type="entry name" value="HEAT-INDUCIBLE TRANSCRIPTION REPRESSOR HRCA"/>
    <property type="match status" value="1"/>
</dbReference>
<dbReference type="InterPro" id="IPR036390">
    <property type="entry name" value="WH_DNA-bd_sf"/>
</dbReference>
<dbReference type="SUPFAM" id="SSF46785">
    <property type="entry name" value="Winged helix' DNA-binding domain"/>
    <property type="match status" value="1"/>
</dbReference>